<accession>A0ACC2T4X4</accession>
<protein>
    <submittedName>
        <fullName evidence="1">Uncharacterized protein</fullName>
    </submittedName>
</protein>
<comment type="caution">
    <text evidence="1">The sequence shown here is derived from an EMBL/GenBank/DDBJ whole genome shotgun (WGS) entry which is preliminary data.</text>
</comment>
<sequence length="95" mass="10589">MSHSSELYGSCEEGTQDPRALPVSIFMAEPVIESVTPKASRPRIERSLTDSEVQFAASNRRRQESPPQRSAFSSGLSYSDQEQPNFKPANLPKFD</sequence>
<dbReference type="EMBL" id="QTSX02003618">
    <property type="protein sequence ID" value="KAJ9069620.1"/>
    <property type="molecule type" value="Genomic_DNA"/>
</dbReference>
<keyword evidence="2" id="KW-1185">Reference proteome</keyword>
<proteinExistence type="predicted"/>
<reference evidence="1" key="1">
    <citation type="submission" date="2022-04" db="EMBL/GenBank/DDBJ databases">
        <title>Genome of the entomopathogenic fungus Entomophthora muscae.</title>
        <authorList>
            <person name="Elya C."/>
            <person name="Lovett B.R."/>
            <person name="Lee E."/>
            <person name="Macias A.M."/>
            <person name="Hajek A.E."/>
            <person name="De Bivort B.L."/>
            <person name="Kasson M.T."/>
            <person name="De Fine Licht H.H."/>
            <person name="Stajich J.E."/>
        </authorList>
    </citation>
    <scope>NUCLEOTIDE SEQUENCE</scope>
    <source>
        <strain evidence="1">Berkeley</strain>
    </source>
</reference>
<name>A0ACC2T4X4_9FUNG</name>
<evidence type="ECO:0000313" key="2">
    <source>
        <dbReference type="Proteomes" id="UP001165960"/>
    </source>
</evidence>
<gene>
    <name evidence="1" type="ORF">DSO57_1016622</name>
</gene>
<evidence type="ECO:0000313" key="1">
    <source>
        <dbReference type="EMBL" id="KAJ9069620.1"/>
    </source>
</evidence>
<organism evidence="1 2">
    <name type="scientific">Entomophthora muscae</name>
    <dbReference type="NCBI Taxonomy" id="34485"/>
    <lineage>
        <taxon>Eukaryota</taxon>
        <taxon>Fungi</taxon>
        <taxon>Fungi incertae sedis</taxon>
        <taxon>Zoopagomycota</taxon>
        <taxon>Entomophthoromycotina</taxon>
        <taxon>Entomophthoromycetes</taxon>
        <taxon>Entomophthorales</taxon>
        <taxon>Entomophthoraceae</taxon>
        <taxon>Entomophthora</taxon>
    </lineage>
</organism>
<dbReference type="Proteomes" id="UP001165960">
    <property type="component" value="Unassembled WGS sequence"/>
</dbReference>